<proteinExistence type="predicted"/>
<organism evidence="1 2">
    <name type="scientific">Phytophthora citrophthora</name>
    <dbReference type="NCBI Taxonomy" id="4793"/>
    <lineage>
        <taxon>Eukaryota</taxon>
        <taxon>Sar</taxon>
        <taxon>Stramenopiles</taxon>
        <taxon>Oomycota</taxon>
        <taxon>Peronosporomycetes</taxon>
        <taxon>Peronosporales</taxon>
        <taxon>Peronosporaceae</taxon>
        <taxon>Phytophthora</taxon>
    </lineage>
</organism>
<evidence type="ECO:0000313" key="1">
    <source>
        <dbReference type="EMBL" id="KAK1946255.1"/>
    </source>
</evidence>
<evidence type="ECO:0000313" key="2">
    <source>
        <dbReference type="Proteomes" id="UP001259832"/>
    </source>
</evidence>
<keyword evidence="2" id="KW-1185">Reference proteome</keyword>
<dbReference type="EMBL" id="JASMQC010000003">
    <property type="protein sequence ID" value="KAK1946255.1"/>
    <property type="molecule type" value="Genomic_DNA"/>
</dbReference>
<protein>
    <submittedName>
        <fullName evidence="1">Uncharacterized protein</fullName>
    </submittedName>
</protein>
<comment type="caution">
    <text evidence="1">The sequence shown here is derived from an EMBL/GenBank/DDBJ whole genome shotgun (WGS) entry which is preliminary data.</text>
</comment>
<gene>
    <name evidence="1" type="ORF">P3T76_001808</name>
</gene>
<name>A0AAD9GWF7_9STRA</name>
<sequence>MLEVVSRVEPVRSRCVLFGVWRVWSYDVTLEALRNFMNAAGTGIEQVIGWLALGRSERVGYTNVL</sequence>
<dbReference type="AlphaFoldDB" id="A0AAD9GWF7"/>
<dbReference type="Proteomes" id="UP001259832">
    <property type="component" value="Unassembled WGS sequence"/>
</dbReference>
<reference evidence="1" key="1">
    <citation type="submission" date="2023-08" db="EMBL/GenBank/DDBJ databases">
        <title>Reference Genome Resource for the Citrus Pathogen Phytophthora citrophthora.</title>
        <authorList>
            <person name="Moller H."/>
            <person name="Coetzee B."/>
            <person name="Rose L.J."/>
            <person name="Van Niekerk J.M."/>
        </authorList>
    </citation>
    <scope>NUCLEOTIDE SEQUENCE</scope>
    <source>
        <strain evidence="1">STE-U-9442</strain>
    </source>
</reference>
<accession>A0AAD9GWF7</accession>